<feature type="region of interest" description="Disordered" evidence="1">
    <location>
        <begin position="134"/>
        <end position="172"/>
    </location>
</feature>
<comment type="caution">
    <text evidence="2">The sequence shown here is derived from an EMBL/GenBank/DDBJ whole genome shotgun (WGS) entry which is preliminary data.</text>
</comment>
<dbReference type="PANTHER" id="PTHR45786:SF74">
    <property type="entry name" value="ATP-DEPENDENT DNA HELICASE"/>
    <property type="match status" value="1"/>
</dbReference>
<evidence type="ECO:0000313" key="2">
    <source>
        <dbReference type="EMBL" id="PWA57937.1"/>
    </source>
</evidence>
<dbReference type="AlphaFoldDB" id="A0A2U1M9L9"/>
<sequence>MKTKKKAIRRVTSVPPLESIELSSFDEGVECHREELMRESDVGDSTFDVSSDCGCATPMFVDRPSESASHTAHVCTGSAQETTGGEDISLIDGGETRVVPEHVPNTFTLCGVGPSSNETSQTSATVRGNWNVGLERNNRRRRSQVTFGSSSDAPRVPPNMCARNRRSRQGPPDTYVHMGRCDQVCRHCSAMFWYDERTALPQRNRVDYHKCCNGGKRAGQVLRADIVENLIELLDEHNELVQLFRTARDKIAEADVPKFKIRLFGVVGTARDKIAEADVPEFKIRLFGVVGSRQHELPAGDSIGAIVFEGGPEVETEFDVVVEQHDRQLKSVNKLNASYMSMQFSLLFFFGEDGKMDDSSSIVPSGQSTGKAIVPISDDIGLNNLKETDTGKPVYVKVYRKWVPTNKQGKPVVFCCMLIDRQVQITIL</sequence>
<dbReference type="EMBL" id="PKPP01006033">
    <property type="protein sequence ID" value="PWA57937.1"/>
    <property type="molecule type" value="Genomic_DNA"/>
</dbReference>
<evidence type="ECO:0000256" key="1">
    <source>
        <dbReference type="SAM" id="MobiDB-lite"/>
    </source>
</evidence>
<organism evidence="2 3">
    <name type="scientific">Artemisia annua</name>
    <name type="common">Sweet wormwood</name>
    <dbReference type="NCBI Taxonomy" id="35608"/>
    <lineage>
        <taxon>Eukaryota</taxon>
        <taxon>Viridiplantae</taxon>
        <taxon>Streptophyta</taxon>
        <taxon>Embryophyta</taxon>
        <taxon>Tracheophyta</taxon>
        <taxon>Spermatophyta</taxon>
        <taxon>Magnoliopsida</taxon>
        <taxon>eudicotyledons</taxon>
        <taxon>Gunneridae</taxon>
        <taxon>Pentapetalae</taxon>
        <taxon>asterids</taxon>
        <taxon>campanulids</taxon>
        <taxon>Asterales</taxon>
        <taxon>Asteraceae</taxon>
        <taxon>Asteroideae</taxon>
        <taxon>Anthemideae</taxon>
        <taxon>Artemisiinae</taxon>
        <taxon>Artemisia</taxon>
    </lineage>
</organism>
<dbReference type="Proteomes" id="UP000245207">
    <property type="component" value="Unassembled WGS sequence"/>
</dbReference>
<evidence type="ECO:0000313" key="3">
    <source>
        <dbReference type="Proteomes" id="UP000245207"/>
    </source>
</evidence>
<reference evidence="2 3" key="1">
    <citation type="journal article" date="2018" name="Mol. Plant">
        <title>The genome of Artemisia annua provides insight into the evolution of Asteraceae family and artemisinin biosynthesis.</title>
        <authorList>
            <person name="Shen Q."/>
            <person name="Zhang L."/>
            <person name="Liao Z."/>
            <person name="Wang S."/>
            <person name="Yan T."/>
            <person name="Shi P."/>
            <person name="Liu M."/>
            <person name="Fu X."/>
            <person name="Pan Q."/>
            <person name="Wang Y."/>
            <person name="Lv Z."/>
            <person name="Lu X."/>
            <person name="Zhang F."/>
            <person name="Jiang W."/>
            <person name="Ma Y."/>
            <person name="Chen M."/>
            <person name="Hao X."/>
            <person name="Li L."/>
            <person name="Tang Y."/>
            <person name="Lv G."/>
            <person name="Zhou Y."/>
            <person name="Sun X."/>
            <person name="Brodelius P.E."/>
            <person name="Rose J.K.C."/>
            <person name="Tang K."/>
        </authorList>
    </citation>
    <scope>NUCLEOTIDE SEQUENCE [LARGE SCALE GENOMIC DNA]</scope>
    <source>
        <strain evidence="3">cv. Huhao1</strain>
        <tissue evidence="2">Leaf</tissue>
    </source>
</reference>
<evidence type="ECO:0008006" key="4">
    <source>
        <dbReference type="Google" id="ProtNLM"/>
    </source>
</evidence>
<name>A0A2U1M9L9_ARTAN</name>
<protein>
    <recommendedName>
        <fullName evidence="4">Helitron helicase-like domain-containing protein</fullName>
    </recommendedName>
</protein>
<gene>
    <name evidence="2" type="ORF">CTI12_AA404800</name>
</gene>
<accession>A0A2U1M9L9</accession>
<proteinExistence type="predicted"/>
<dbReference type="PANTHER" id="PTHR45786">
    <property type="entry name" value="DNA BINDING PROTEIN-LIKE"/>
    <property type="match status" value="1"/>
</dbReference>
<keyword evidence="3" id="KW-1185">Reference proteome</keyword>